<dbReference type="InterPro" id="IPR032466">
    <property type="entry name" value="Metal_Hydrolase"/>
</dbReference>
<comment type="similarity">
    <text evidence="3">Belongs to the metallo-dependent hydrolases superfamily.</text>
</comment>
<dbReference type="InterPro" id="IPR032465">
    <property type="entry name" value="ACMSD"/>
</dbReference>
<gene>
    <name evidence="5" type="ORF">DL764_006046</name>
</gene>
<dbReference type="GO" id="GO:0016831">
    <property type="term" value="F:carboxy-lyase activity"/>
    <property type="evidence" value="ECO:0007669"/>
    <property type="project" value="UniProtKB-KW"/>
</dbReference>
<dbReference type="STRING" id="155417.A0A4Q4T9Z6"/>
<feature type="domain" description="Amidohydrolase-related" evidence="4">
    <location>
        <begin position="53"/>
        <end position="134"/>
    </location>
</feature>
<dbReference type="GO" id="GO:0005829">
    <property type="term" value="C:cytosol"/>
    <property type="evidence" value="ECO:0007669"/>
    <property type="project" value="TreeGrafter"/>
</dbReference>
<evidence type="ECO:0000256" key="1">
    <source>
        <dbReference type="ARBA" id="ARBA00022793"/>
    </source>
</evidence>
<dbReference type="InterPro" id="IPR006680">
    <property type="entry name" value="Amidohydro-rel"/>
</dbReference>
<dbReference type="SUPFAM" id="SSF51556">
    <property type="entry name" value="Metallo-dependent hydrolases"/>
    <property type="match status" value="1"/>
</dbReference>
<evidence type="ECO:0000259" key="4">
    <source>
        <dbReference type="Pfam" id="PF04909"/>
    </source>
</evidence>
<keyword evidence="1 3" id="KW-0210">Decarboxylase</keyword>
<dbReference type="AlphaFoldDB" id="A0A4Q4T9Z6"/>
<dbReference type="PANTHER" id="PTHR21240">
    <property type="entry name" value="2-AMINO-3-CARBOXYLMUCONATE-6-SEMIALDEHYDE DECARBOXYLASE"/>
    <property type="match status" value="1"/>
</dbReference>
<protein>
    <recommendedName>
        <fullName evidence="4">Amidohydrolase-related domain-containing protein</fullName>
    </recommendedName>
</protein>
<keyword evidence="2 3" id="KW-0456">Lyase</keyword>
<dbReference type="Gene3D" id="3.20.20.140">
    <property type="entry name" value="Metal-dependent hydrolases"/>
    <property type="match status" value="2"/>
</dbReference>
<dbReference type="EMBL" id="QJNU01000341">
    <property type="protein sequence ID" value="RYP01843.1"/>
    <property type="molecule type" value="Genomic_DNA"/>
</dbReference>
<dbReference type="OrthoDB" id="432010at2759"/>
<keyword evidence="6" id="KW-1185">Reference proteome</keyword>
<evidence type="ECO:0000313" key="6">
    <source>
        <dbReference type="Proteomes" id="UP000293360"/>
    </source>
</evidence>
<sequence length="186" mass="20815">MGRPSIIRQSNDQLADTIAPHSGHFKARSSIPTTLPREAARELESAVRELGTQELDVPFYIHQTAPEDQTVFAANLATGTWGGHADVGLRFLRFLRLYGAGVFDEIPRLKVVLGHMGEMVPFILERANRIPSLRSIGRATLLEVCKRSNMDHDVRVLQHDKTATLLRNTRVGRITYSVDRPYSSNV</sequence>
<dbReference type="Proteomes" id="UP000293360">
    <property type="component" value="Unassembled WGS sequence"/>
</dbReference>
<comment type="caution">
    <text evidence="5">The sequence shown here is derived from an EMBL/GenBank/DDBJ whole genome shotgun (WGS) entry which is preliminary data.</text>
</comment>
<name>A0A4Q4T9Z6_9PEZI</name>
<evidence type="ECO:0000256" key="3">
    <source>
        <dbReference type="RuleBase" id="RU366045"/>
    </source>
</evidence>
<reference evidence="5 6" key="1">
    <citation type="submission" date="2018-06" db="EMBL/GenBank/DDBJ databases">
        <title>Complete Genomes of Monosporascus.</title>
        <authorList>
            <person name="Robinson A.J."/>
            <person name="Natvig D.O."/>
        </authorList>
    </citation>
    <scope>NUCLEOTIDE SEQUENCE [LARGE SCALE GENOMIC DNA]</scope>
    <source>
        <strain evidence="5 6">CBS 110550</strain>
    </source>
</reference>
<dbReference type="PANTHER" id="PTHR21240:SF30">
    <property type="entry name" value="AMIDOHYDROLASE-RELATED DOMAIN-CONTAINING PROTEIN-RELATED"/>
    <property type="match status" value="1"/>
</dbReference>
<evidence type="ECO:0000313" key="5">
    <source>
        <dbReference type="EMBL" id="RYP01843.1"/>
    </source>
</evidence>
<accession>A0A4Q4T9Z6</accession>
<evidence type="ECO:0000256" key="2">
    <source>
        <dbReference type="ARBA" id="ARBA00023239"/>
    </source>
</evidence>
<dbReference type="GO" id="GO:0016787">
    <property type="term" value="F:hydrolase activity"/>
    <property type="evidence" value="ECO:0007669"/>
    <property type="project" value="InterPro"/>
</dbReference>
<dbReference type="Pfam" id="PF04909">
    <property type="entry name" value="Amidohydro_2"/>
    <property type="match status" value="1"/>
</dbReference>
<organism evidence="5 6">
    <name type="scientific">Monosporascus ibericus</name>
    <dbReference type="NCBI Taxonomy" id="155417"/>
    <lineage>
        <taxon>Eukaryota</taxon>
        <taxon>Fungi</taxon>
        <taxon>Dikarya</taxon>
        <taxon>Ascomycota</taxon>
        <taxon>Pezizomycotina</taxon>
        <taxon>Sordariomycetes</taxon>
        <taxon>Xylariomycetidae</taxon>
        <taxon>Xylariales</taxon>
        <taxon>Xylariales incertae sedis</taxon>
        <taxon>Monosporascus</taxon>
    </lineage>
</organism>
<proteinExistence type="inferred from homology"/>
<dbReference type="GO" id="GO:0019748">
    <property type="term" value="P:secondary metabolic process"/>
    <property type="evidence" value="ECO:0007669"/>
    <property type="project" value="TreeGrafter"/>
</dbReference>